<evidence type="ECO:0000313" key="3">
    <source>
        <dbReference type="Proteomes" id="UP001498476"/>
    </source>
</evidence>
<reference evidence="2 3" key="1">
    <citation type="journal article" date="2025" name="Microbiol. Resour. Announc.">
        <title>Draft genome sequences for Neonectria magnoliae and Neonectria punicea, canker pathogens of Liriodendron tulipifera and Acer saccharum in West Virginia.</title>
        <authorList>
            <person name="Petronek H.M."/>
            <person name="Kasson M.T."/>
            <person name="Metheny A.M."/>
            <person name="Stauder C.M."/>
            <person name="Lovett B."/>
            <person name="Lynch S.C."/>
            <person name="Garnas J.R."/>
            <person name="Kasson L.R."/>
            <person name="Stajich J.E."/>
        </authorList>
    </citation>
    <scope>NUCLEOTIDE SEQUENCE [LARGE SCALE GENOMIC DNA]</scope>
    <source>
        <strain evidence="2 3">NRRL 64653</strain>
    </source>
</reference>
<feature type="compositionally biased region" description="Pro residues" evidence="1">
    <location>
        <begin position="730"/>
        <end position="740"/>
    </location>
</feature>
<feature type="region of interest" description="Disordered" evidence="1">
    <location>
        <begin position="217"/>
        <end position="361"/>
    </location>
</feature>
<feature type="compositionally biased region" description="Polar residues" evidence="1">
    <location>
        <begin position="254"/>
        <end position="264"/>
    </location>
</feature>
<feature type="compositionally biased region" description="Pro residues" evidence="1">
    <location>
        <begin position="567"/>
        <end position="576"/>
    </location>
</feature>
<keyword evidence="3" id="KW-1185">Reference proteome</keyword>
<dbReference type="Proteomes" id="UP001498476">
    <property type="component" value="Unassembled WGS sequence"/>
</dbReference>
<feature type="compositionally biased region" description="Low complexity" evidence="1">
    <location>
        <begin position="279"/>
        <end position="288"/>
    </location>
</feature>
<feature type="compositionally biased region" description="Low complexity" evidence="1">
    <location>
        <begin position="586"/>
        <end position="634"/>
    </location>
</feature>
<feature type="compositionally biased region" description="Polar residues" evidence="1">
    <location>
        <begin position="679"/>
        <end position="693"/>
    </location>
</feature>
<dbReference type="EMBL" id="JAZAVJ010000014">
    <property type="protein sequence ID" value="KAK7422656.1"/>
    <property type="molecule type" value="Genomic_DNA"/>
</dbReference>
<accession>A0ABR1HQ29</accession>
<feature type="compositionally biased region" description="Polar residues" evidence="1">
    <location>
        <begin position="417"/>
        <end position="426"/>
    </location>
</feature>
<feature type="compositionally biased region" description="Low complexity" evidence="1">
    <location>
        <begin position="528"/>
        <end position="558"/>
    </location>
</feature>
<feature type="region of interest" description="Disordered" evidence="1">
    <location>
        <begin position="374"/>
        <end position="759"/>
    </location>
</feature>
<feature type="compositionally biased region" description="Polar residues" evidence="1">
    <location>
        <begin position="635"/>
        <end position="649"/>
    </location>
</feature>
<feature type="compositionally biased region" description="Polar residues" evidence="1">
    <location>
        <begin position="476"/>
        <end position="509"/>
    </location>
</feature>
<feature type="compositionally biased region" description="Polar residues" evidence="1">
    <location>
        <begin position="452"/>
        <end position="466"/>
    </location>
</feature>
<feature type="compositionally biased region" description="Low complexity" evidence="1">
    <location>
        <begin position="324"/>
        <end position="336"/>
    </location>
</feature>
<organism evidence="2 3">
    <name type="scientific">Neonectria punicea</name>
    <dbReference type="NCBI Taxonomy" id="979145"/>
    <lineage>
        <taxon>Eukaryota</taxon>
        <taxon>Fungi</taxon>
        <taxon>Dikarya</taxon>
        <taxon>Ascomycota</taxon>
        <taxon>Pezizomycotina</taxon>
        <taxon>Sordariomycetes</taxon>
        <taxon>Hypocreomycetidae</taxon>
        <taxon>Hypocreales</taxon>
        <taxon>Nectriaceae</taxon>
        <taxon>Neonectria</taxon>
    </lineage>
</organism>
<evidence type="ECO:0000256" key="1">
    <source>
        <dbReference type="SAM" id="MobiDB-lite"/>
    </source>
</evidence>
<evidence type="ECO:0000313" key="2">
    <source>
        <dbReference type="EMBL" id="KAK7422656.1"/>
    </source>
</evidence>
<feature type="compositionally biased region" description="Polar residues" evidence="1">
    <location>
        <begin position="392"/>
        <end position="408"/>
    </location>
</feature>
<feature type="compositionally biased region" description="Pro residues" evidence="1">
    <location>
        <begin position="510"/>
        <end position="519"/>
    </location>
</feature>
<comment type="caution">
    <text evidence="2">The sequence shown here is derived from an EMBL/GenBank/DDBJ whole genome shotgun (WGS) entry which is preliminary data.</text>
</comment>
<proteinExistence type="predicted"/>
<gene>
    <name evidence="2" type="ORF">QQX98_001444</name>
</gene>
<name>A0ABR1HQ29_9HYPO</name>
<feature type="compositionally biased region" description="Pro residues" evidence="1">
    <location>
        <begin position="428"/>
        <end position="449"/>
    </location>
</feature>
<feature type="compositionally biased region" description="Low complexity" evidence="1">
    <location>
        <begin position="650"/>
        <end position="670"/>
    </location>
</feature>
<sequence>MPFDFKAYDEKCNALTAEELQREWEHYTRLISGAATSTAISGIAVPFTLGISTIGVAMAAPAIHNARKKREIIEKHLNKLHETHNTRKRDVLGSMAISGTIGVVTLGVGSMGADAVATAGAEHGIAAVVENETAIKIVTHAALDGAGLAVEKVHTDHKKKKDAFTAFKKAGVFNAVQDAKAAEAGYSIQPYPNQAYHYPPGNSSHQALPMPPPPPYSAAMEQTPGQPAYAPNPNGYPQDFKAPMAYTPVPQGQPYMTPNATGQQPVPRYYGYSTQQGYPPQEQNLPQQQVPPPVNASMAPVNNQAFSPPQTPSPYVMQTQEGVQSPMTTQPQQYQQQPPPPPPTQTSPMSAIPSYNSAASPQTWSMTTMSEALPAQTPTETTPWQQQQPHQFSNSALPTPPQQTTQGYSYPPEKTNFRSQATQATPTGYPPPVSRTPQPPPATQAPPAQPQINTQSHAVSHNTTQVPEGHAVQHLTEPQQPATQGLQPQYHQNPAYISQQRSGPHQQAQVPPPPPPPTDPSRRASVISHSQQSFSPQQSFSTQQSSTPQQQAPVPQQHTGSHQQTYFPPPPPPPTGPSRRASAIISPQQSFAPQQYSAPQQQPAPQQFAPTPQQYTPAPQQTPVPQQHTPVSQQYAPTPQYQQSYTQAIYSPTSTPAQTPQAAQTQVQYQVPPPSQPQIGTSGTQYQQYNTGAYYSVPPPPSQPQKQVEAGAPWQNGQPVYQPQHGFQYPPTPVSLPNSPPMGQNSNRMSYFPPPPTGV</sequence>
<protein>
    <submittedName>
        <fullName evidence="2">Uncharacterized protein</fullName>
    </submittedName>
</protein>
<feature type="compositionally biased region" description="Low complexity" evidence="1">
    <location>
        <begin position="374"/>
        <end position="391"/>
    </location>
</feature>